<evidence type="ECO:0000256" key="5">
    <source>
        <dbReference type="ARBA" id="ARBA00022942"/>
    </source>
</evidence>
<dbReference type="GO" id="GO:0005839">
    <property type="term" value="C:proteasome core complex"/>
    <property type="evidence" value="ECO:0007669"/>
    <property type="project" value="InterPro"/>
</dbReference>
<organism evidence="6 7">
    <name type="scientific">Bugula neritina</name>
    <name type="common">Brown bryozoan</name>
    <name type="synonym">Sertularia neritina</name>
    <dbReference type="NCBI Taxonomy" id="10212"/>
    <lineage>
        <taxon>Eukaryota</taxon>
        <taxon>Metazoa</taxon>
        <taxon>Spiralia</taxon>
        <taxon>Lophotrochozoa</taxon>
        <taxon>Bryozoa</taxon>
        <taxon>Gymnolaemata</taxon>
        <taxon>Cheilostomatida</taxon>
        <taxon>Flustrina</taxon>
        <taxon>Buguloidea</taxon>
        <taxon>Bugulidae</taxon>
        <taxon>Bugula</taxon>
    </lineage>
</organism>
<dbReference type="Pfam" id="PF00227">
    <property type="entry name" value="Proteasome"/>
    <property type="match status" value="1"/>
</dbReference>
<dbReference type="Proteomes" id="UP000593567">
    <property type="component" value="Unassembled WGS sequence"/>
</dbReference>
<name>A0A7J7IRV7_BUGNE</name>
<dbReference type="EMBL" id="VXIV02003488">
    <property type="protein sequence ID" value="KAF6016682.1"/>
    <property type="molecule type" value="Genomic_DNA"/>
</dbReference>
<evidence type="ECO:0000256" key="1">
    <source>
        <dbReference type="ARBA" id="ARBA00004123"/>
    </source>
</evidence>
<dbReference type="GO" id="GO:0008233">
    <property type="term" value="F:peptidase activity"/>
    <property type="evidence" value="ECO:0007669"/>
    <property type="project" value="UniProtKB-KW"/>
</dbReference>
<dbReference type="SUPFAM" id="SSF56235">
    <property type="entry name" value="N-terminal nucleophile aminohydrolases (Ntn hydrolases)"/>
    <property type="match status" value="1"/>
</dbReference>
<keyword evidence="5" id="KW-0647">Proteasome</keyword>
<dbReference type="PANTHER" id="PTHR32194:SF0">
    <property type="entry name" value="ATP-DEPENDENT PROTEASE SUBUNIT HSLV"/>
    <property type="match status" value="1"/>
</dbReference>
<keyword evidence="4" id="KW-0378">Hydrolase</keyword>
<proteinExistence type="predicted"/>
<dbReference type="PANTHER" id="PTHR32194">
    <property type="entry name" value="METALLOPROTEASE TLDD"/>
    <property type="match status" value="1"/>
</dbReference>
<evidence type="ECO:0000256" key="3">
    <source>
        <dbReference type="ARBA" id="ARBA00022670"/>
    </source>
</evidence>
<dbReference type="InterPro" id="IPR001353">
    <property type="entry name" value="Proteasome_sua/b"/>
</dbReference>
<sequence length="137" mass="14607">MASIAMNSANNQYATNINSYGITQPEWLTSELCTGTTIIAVQCQGGVIIGADSRTSTGAYVANRFTDKLTHVTDQIYCCRSGSAADTQAVTDAVKHHLGIYSFSCTNNACCCYLSQNADGEGATVHTAANVFRIYML</sequence>
<dbReference type="GO" id="GO:0005634">
    <property type="term" value="C:nucleus"/>
    <property type="evidence" value="ECO:0007669"/>
    <property type="project" value="UniProtKB-SubCell"/>
</dbReference>
<evidence type="ECO:0000313" key="6">
    <source>
        <dbReference type="EMBL" id="KAF6016682.1"/>
    </source>
</evidence>
<evidence type="ECO:0000313" key="7">
    <source>
        <dbReference type="Proteomes" id="UP000593567"/>
    </source>
</evidence>
<dbReference type="OrthoDB" id="7854943at2759"/>
<gene>
    <name evidence="6" type="ORF">EB796_025003</name>
</gene>
<dbReference type="Gene3D" id="3.60.20.10">
    <property type="entry name" value="Glutamine Phosphoribosylpyrophosphate, subunit 1, domain 1"/>
    <property type="match status" value="1"/>
</dbReference>
<dbReference type="InterPro" id="IPR029055">
    <property type="entry name" value="Ntn_hydrolases_N"/>
</dbReference>
<dbReference type="PROSITE" id="PS00854">
    <property type="entry name" value="PROTEASOME_BETA_1"/>
    <property type="match status" value="1"/>
</dbReference>
<dbReference type="InterPro" id="IPR016050">
    <property type="entry name" value="Proteasome_bsu_CS"/>
</dbReference>
<reference evidence="6" key="1">
    <citation type="submission" date="2020-06" db="EMBL/GenBank/DDBJ databases">
        <title>Draft genome of Bugula neritina, a colonial animal packing powerful symbionts and potential medicines.</title>
        <authorList>
            <person name="Rayko M."/>
        </authorList>
    </citation>
    <scope>NUCLEOTIDE SEQUENCE [LARGE SCALE GENOMIC DNA]</scope>
    <source>
        <strain evidence="6">Kwan_BN1</strain>
    </source>
</reference>
<keyword evidence="7" id="KW-1185">Reference proteome</keyword>
<protein>
    <submittedName>
        <fullName evidence="6">PSMB6</fullName>
    </submittedName>
</protein>
<keyword evidence="3" id="KW-0645">Protease</keyword>
<evidence type="ECO:0000256" key="4">
    <source>
        <dbReference type="ARBA" id="ARBA00022801"/>
    </source>
</evidence>
<dbReference type="GO" id="GO:0005737">
    <property type="term" value="C:cytoplasm"/>
    <property type="evidence" value="ECO:0007669"/>
    <property type="project" value="TreeGrafter"/>
</dbReference>
<comment type="subcellular location">
    <subcellularLocation>
        <location evidence="1">Nucleus</location>
    </subcellularLocation>
</comment>
<dbReference type="InterPro" id="IPR023333">
    <property type="entry name" value="Proteasome_suB-type"/>
</dbReference>
<evidence type="ECO:0000256" key="2">
    <source>
        <dbReference type="ARBA" id="ARBA00022490"/>
    </source>
</evidence>
<dbReference type="GO" id="GO:0051603">
    <property type="term" value="P:proteolysis involved in protein catabolic process"/>
    <property type="evidence" value="ECO:0007669"/>
    <property type="project" value="InterPro"/>
</dbReference>
<dbReference type="AlphaFoldDB" id="A0A7J7IRV7"/>
<keyword evidence="2" id="KW-0963">Cytoplasm</keyword>
<comment type="caution">
    <text evidence="6">The sequence shown here is derived from an EMBL/GenBank/DDBJ whole genome shotgun (WGS) entry which is preliminary data.</text>
</comment>
<accession>A0A7J7IRV7</accession>